<name>A0A5C1A7W2_9BACT</name>
<dbReference type="KEGG" id="lrs:PX52LOC_01728"/>
<dbReference type="EMBL" id="CP042425">
    <property type="protein sequence ID" value="QEL14830.1"/>
    <property type="molecule type" value="Genomic_DNA"/>
</dbReference>
<evidence type="ECO:0000313" key="2">
    <source>
        <dbReference type="Proteomes" id="UP000324974"/>
    </source>
</evidence>
<protein>
    <submittedName>
        <fullName evidence="1">Uncharacterized protein</fullName>
    </submittedName>
</protein>
<evidence type="ECO:0000313" key="1">
    <source>
        <dbReference type="EMBL" id="QEL14830.1"/>
    </source>
</evidence>
<keyword evidence="2" id="KW-1185">Reference proteome</keyword>
<dbReference type="Proteomes" id="UP000324974">
    <property type="component" value="Chromosome"/>
</dbReference>
<organism evidence="1 2">
    <name type="scientific">Limnoglobus roseus</name>
    <dbReference type="NCBI Taxonomy" id="2598579"/>
    <lineage>
        <taxon>Bacteria</taxon>
        <taxon>Pseudomonadati</taxon>
        <taxon>Planctomycetota</taxon>
        <taxon>Planctomycetia</taxon>
        <taxon>Gemmatales</taxon>
        <taxon>Gemmataceae</taxon>
        <taxon>Limnoglobus</taxon>
    </lineage>
</organism>
<sequence length="139" mass="15515">MRVMDGTGDFARFHDPLDPNYPLSTDGGFNIYLTNPNNQFESMYISGDYNCVPFDVFGEGDGTPCLFIGSVTYLNFTGIPDDWPDPVSFQANNCSPSIDGPSIIEVIHEGITRDADGNFIKVSFLLRTIRGDLRFEFRP</sequence>
<gene>
    <name evidence="1" type="ORF">PX52LOC_01728</name>
</gene>
<dbReference type="AlphaFoldDB" id="A0A5C1A7W2"/>
<proteinExistence type="predicted"/>
<reference evidence="2" key="1">
    <citation type="submission" date="2019-08" db="EMBL/GenBank/DDBJ databases">
        <title>Limnoglobus roseus gen. nov., sp. nov., a novel freshwater planctomycete with a giant genome from the family Gemmataceae.</title>
        <authorList>
            <person name="Kulichevskaya I.S."/>
            <person name="Naumoff D.G."/>
            <person name="Miroshnikov K."/>
            <person name="Ivanova A."/>
            <person name="Philippov D.A."/>
            <person name="Hakobyan A."/>
            <person name="Rijpstra I.C."/>
            <person name="Sinninghe Damste J.S."/>
            <person name="Liesack W."/>
            <person name="Dedysh S.N."/>
        </authorList>
    </citation>
    <scope>NUCLEOTIDE SEQUENCE [LARGE SCALE GENOMIC DNA]</scope>
    <source>
        <strain evidence="2">PX52</strain>
    </source>
</reference>
<accession>A0A5C1A7W2</accession>